<gene>
    <name evidence="3" type="ORF">CU098_001612</name>
</gene>
<feature type="domain" description="Amidase" evidence="2">
    <location>
        <begin position="1"/>
        <end position="352"/>
    </location>
</feature>
<evidence type="ECO:0000313" key="4">
    <source>
        <dbReference type="Proteomes" id="UP000253551"/>
    </source>
</evidence>
<name>A0A367ILH3_RHIST</name>
<dbReference type="OrthoDB" id="421993at2759"/>
<dbReference type="InterPro" id="IPR000120">
    <property type="entry name" value="Amidase"/>
</dbReference>
<reference evidence="3 4" key="1">
    <citation type="journal article" date="2018" name="G3 (Bethesda)">
        <title>Phylogenetic and Phylogenomic Definition of Rhizopus Species.</title>
        <authorList>
            <person name="Gryganskyi A.P."/>
            <person name="Golan J."/>
            <person name="Dolatabadi S."/>
            <person name="Mondo S."/>
            <person name="Robb S."/>
            <person name="Idnurm A."/>
            <person name="Muszewska A."/>
            <person name="Steczkiewicz K."/>
            <person name="Masonjones S."/>
            <person name="Liao H.L."/>
            <person name="Gajdeczka M.T."/>
            <person name="Anike F."/>
            <person name="Vuek A."/>
            <person name="Anishchenko I.M."/>
            <person name="Voigt K."/>
            <person name="de Hoog G.S."/>
            <person name="Smith M.E."/>
            <person name="Heitman J."/>
            <person name="Vilgalys R."/>
            <person name="Stajich J.E."/>
        </authorList>
    </citation>
    <scope>NUCLEOTIDE SEQUENCE [LARGE SCALE GENOMIC DNA]</scope>
    <source>
        <strain evidence="3 4">LSU 92-RS-03</strain>
    </source>
</reference>
<evidence type="ECO:0000259" key="2">
    <source>
        <dbReference type="Pfam" id="PF01425"/>
    </source>
</evidence>
<evidence type="ECO:0000256" key="1">
    <source>
        <dbReference type="ARBA" id="ARBA00009199"/>
    </source>
</evidence>
<dbReference type="PANTHER" id="PTHR11895">
    <property type="entry name" value="TRANSAMIDASE"/>
    <property type="match status" value="1"/>
</dbReference>
<dbReference type="SUPFAM" id="SSF75304">
    <property type="entry name" value="Amidase signature (AS) enzymes"/>
    <property type="match status" value="1"/>
</dbReference>
<dbReference type="InterPro" id="IPR036928">
    <property type="entry name" value="AS_sf"/>
</dbReference>
<protein>
    <recommendedName>
        <fullName evidence="2">Amidase domain-containing protein</fullName>
    </recommendedName>
</protein>
<dbReference type="Gene3D" id="3.90.1300.10">
    <property type="entry name" value="Amidase signature (AS) domain"/>
    <property type="match status" value="1"/>
</dbReference>
<organism evidence="3 4">
    <name type="scientific">Rhizopus stolonifer</name>
    <name type="common">Rhizopus nigricans</name>
    <dbReference type="NCBI Taxonomy" id="4846"/>
    <lineage>
        <taxon>Eukaryota</taxon>
        <taxon>Fungi</taxon>
        <taxon>Fungi incertae sedis</taxon>
        <taxon>Mucoromycota</taxon>
        <taxon>Mucoromycotina</taxon>
        <taxon>Mucoromycetes</taxon>
        <taxon>Mucorales</taxon>
        <taxon>Mucorineae</taxon>
        <taxon>Rhizopodaceae</taxon>
        <taxon>Rhizopus</taxon>
    </lineage>
</organism>
<dbReference type="PROSITE" id="PS00571">
    <property type="entry name" value="AMIDASES"/>
    <property type="match status" value="1"/>
</dbReference>
<feature type="non-terminal residue" evidence="3">
    <location>
        <position position="1"/>
    </location>
</feature>
<dbReference type="GO" id="GO:0030956">
    <property type="term" value="C:glutamyl-tRNA(Gln) amidotransferase complex"/>
    <property type="evidence" value="ECO:0007669"/>
    <property type="project" value="TreeGrafter"/>
</dbReference>
<sequence length="362" mass="39368">AFGPVINPYDLNDKVKRLAGGSSGGSAASVAANMCTAALGSDTGGSVRMPASYCGIVGFKPSYGRCSRNGLVSYANSLDTVGILTKTVNDCSNVYDIISKYDEQDPTSIPISFREELDVKDDALRSKWNNKEDLSGLVVGIPQEFYVDSLSDKVVDIWREGIEKLKSLGAEIVSVSMPHIPLALPAYYIIALAEASSNLARFDGMKYGYRSEEEDQLLFSMTRTQGFGAEVQRRILLGTHVLTAGTYETLFLPAQKARHLIQQDFDHVFNQANSLYSTTQQGSAHVLLIPSATSDAPTLNGRSELITEYINDVMTLPANLAGVPAITVPFGKDKYPIGLQLVSQYGYDRFLLTVADKLINNH</sequence>
<dbReference type="GO" id="GO:0005739">
    <property type="term" value="C:mitochondrion"/>
    <property type="evidence" value="ECO:0007669"/>
    <property type="project" value="TreeGrafter"/>
</dbReference>
<dbReference type="EMBL" id="PJQM01007168">
    <property type="protein sequence ID" value="RCH78532.1"/>
    <property type="molecule type" value="Genomic_DNA"/>
</dbReference>
<dbReference type="Proteomes" id="UP000253551">
    <property type="component" value="Unassembled WGS sequence"/>
</dbReference>
<dbReference type="PANTHER" id="PTHR11895:SF7">
    <property type="entry name" value="GLUTAMYL-TRNA(GLN) AMIDOTRANSFERASE SUBUNIT A, MITOCHONDRIAL"/>
    <property type="match status" value="1"/>
</dbReference>
<proteinExistence type="inferred from homology"/>
<dbReference type="InterPro" id="IPR023631">
    <property type="entry name" value="Amidase_dom"/>
</dbReference>
<keyword evidence="4" id="KW-1185">Reference proteome</keyword>
<comment type="caution">
    <text evidence="3">The sequence shown here is derived from an EMBL/GenBank/DDBJ whole genome shotgun (WGS) entry which is preliminary data.</text>
</comment>
<evidence type="ECO:0000313" key="3">
    <source>
        <dbReference type="EMBL" id="RCH78532.1"/>
    </source>
</evidence>
<dbReference type="STRING" id="4846.A0A367ILH3"/>
<dbReference type="Pfam" id="PF01425">
    <property type="entry name" value="Amidase"/>
    <property type="match status" value="1"/>
</dbReference>
<dbReference type="AlphaFoldDB" id="A0A367ILH3"/>
<dbReference type="InterPro" id="IPR020556">
    <property type="entry name" value="Amidase_CS"/>
</dbReference>
<dbReference type="GO" id="GO:0032543">
    <property type="term" value="P:mitochondrial translation"/>
    <property type="evidence" value="ECO:0007669"/>
    <property type="project" value="TreeGrafter"/>
</dbReference>
<comment type="similarity">
    <text evidence="1">Belongs to the amidase family.</text>
</comment>
<dbReference type="GO" id="GO:0050567">
    <property type="term" value="F:glutaminyl-tRNA synthase (glutamine-hydrolyzing) activity"/>
    <property type="evidence" value="ECO:0007669"/>
    <property type="project" value="TreeGrafter"/>
</dbReference>
<dbReference type="GO" id="GO:0070681">
    <property type="term" value="P:glutaminyl-tRNAGln biosynthesis via transamidation"/>
    <property type="evidence" value="ECO:0007669"/>
    <property type="project" value="TreeGrafter"/>
</dbReference>
<accession>A0A367ILH3</accession>